<proteinExistence type="inferred from homology"/>
<dbReference type="Gene3D" id="2.115.10.20">
    <property type="entry name" value="Glycosyl hydrolase domain, family 43"/>
    <property type="match status" value="1"/>
</dbReference>
<dbReference type="Pfam" id="PF08244">
    <property type="entry name" value="Glyco_hydro_32C"/>
    <property type="match status" value="1"/>
</dbReference>
<evidence type="ECO:0000259" key="7">
    <source>
        <dbReference type="Pfam" id="PF00251"/>
    </source>
</evidence>
<evidence type="ECO:0000256" key="5">
    <source>
        <dbReference type="RuleBase" id="RU362110"/>
    </source>
</evidence>
<dbReference type="Proteomes" id="UP000424462">
    <property type="component" value="Chromosome"/>
</dbReference>
<dbReference type="Gene3D" id="2.60.120.560">
    <property type="entry name" value="Exo-inulinase, domain 1"/>
    <property type="match status" value="1"/>
</dbReference>
<feature type="region of interest" description="Disordered" evidence="6">
    <location>
        <begin position="473"/>
        <end position="496"/>
    </location>
</feature>
<evidence type="ECO:0000313" key="10">
    <source>
        <dbReference type="Proteomes" id="UP000424462"/>
    </source>
</evidence>
<dbReference type="InterPro" id="IPR013148">
    <property type="entry name" value="Glyco_hydro_32_N"/>
</dbReference>
<dbReference type="GO" id="GO:0004564">
    <property type="term" value="F:beta-fructofuranosidase activity"/>
    <property type="evidence" value="ECO:0007669"/>
    <property type="project" value="UniProtKB-EC"/>
</dbReference>
<comment type="similarity">
    <text evidence="1 5">Belongs to the glycosyl hydrolase 32 family.</text>
</comment>
<evidence type="ECO:0000259" key="8">
    <source>
        <dbReference type="Pfam" id="PF08244"/>
    </source>
</evidence>
<dbReference type="SUPFAM" id="SSF49899">
    <property type="entry name" value="Concanavalin A-like lectins/glucanases"/>
    <property type="match status" value="1"/>
</dbReference>
<feature type="compositionally biased region" description="Acidic residues" evidence="6">
    <location>
        <begin position="475"/>
        <end position="496"/>
    </location>
</feature>
<protein>
    <recommendedName>
        <fullName evidence="2">beta-fructofuranosidase</fullName>
        <ecNumber evidence="2">3.2.1.26</ecNumber>
    </recommendedName>
</protein>
<evidence type="ECO:0000256" key="2">
    <source>
        <dbReference type="ARBA" id="ARBA00012758"/>
    </source>
</evidence>
<keyword evidence="4 5" id="KW-0326">Glycosidase</keyword>
<dbReference type="InterPro" id="IPR051214">
    <property type="entry name" value="GH32_Enzymes"/>
</dbReference>
<evidence type="ECO:0000256" key="4">
    <source>
        <dbReference type="ARBA" id="ARBA00023295"/>
    </source>
</evidence>
<evidence type="ECO:0000256" key="3">
    <source>
        <dbReference type="ARBA" id="ARBA00022801"/>
    </source>
</evidence>
<name>A0A6B8VV75_9CORY</name>
<dbReference type="PANTHER" id="PTHR43101:SF1">
    <property type="entry name" value="BETA-FRUCTOSIDASE"/>
    <property type="match status" value="1"/>
</dbReference>
<feature type="domain" description="Glycosyl hydrolase family 32 C-terminal" evidence="8">
    <location>
        <begin position="391"/>
        <end position="458"/>
    </location>
</feature>
<sequence>MAIISHRPELHVTPENGILDAPAGALLDGDTWHLFHQYRPTPDAPARWAHQMSEGSPFEWEVCEDVIAPEGEETLVRAGAVLAVDGGVNLYFTSVTEDGTAVHLARIDDLEATMEEVSDDLRVDPHVRRIGEVLGDRDGFTSFRSPCVVPDWVAEHDRTDGHRGWLMLAVSGSQTAPQLVMLTSTDAQEWEILGPLTFQGDTGLAADLPLVSPRLIRLQDEVDGEIYDILMVTIEHEGIDISGYLVGRLQGAEFEVHTPFSRIDFGHDFTRPRITNYTPGTVPEDQLYLSGSLFGLMNGVGRFDDESGHLSLREEGWVNCLSFPRILTLQNGLIYQTPPQGLPDQIPQSISAASWTGLCEIPTGSSLRVELIDAAGKVAAVVTHQGDLLTLDRSMNPHHEGDHLAQAPLAEGDTDSLSIFVDGSTVEVFADGGAIAMSSRVYIPGGCREFNALAEDGSEIIRCYERFPRSYDSSELPDYETENNFGEDDTYEGVVR</sequence>
<evidence type="ECO:0000256" key="1">
    <source>
        <dbReference type="ARBA" id="ARBA00009902"/>
    </source>
</evidence>
<dbReference type="GO" id="GO:0005975">
    <property type="term" value="P:carbohydrate metabolic process"/>
    <property type="evidence" value="ECO:0007669"/>
    <property type="project" value="InterPro"/>
</dbReference>
<feature type="domain" description="Glycosyl hydrolase family 32 N-terminal" evidence="7">
    <location>
        <begin position="11"/>
        <end position="338"/>
    </location>
</feature>
<organism evidence="9 10">
    <name type="scientific">Corynebacterium occultum</name>
    <dbReference type="NCBI Taxonomy" id="2675219"/>
    <lineage>
        <taxon>Bacteria</taxon>
        <taxon>Bacillati</taxon>
        <taxon>Actinomycetota</taxon>
        <taxon>Actinomycetes</taxon>
        <taxon>Mycobacteriales</taxon>
        <taxon>Corynebacteriaceae</taxon>
        <taxon>Corynebacterium</taxon>
    </lineage>
</organism>
<keyword evidence="3 5" id="KW-0378">Hydrolase</keyword>
<keyword evidence="10" id="KW-1185">Reference proteome</keyword>
<dbReference type="EMBL" id="CP046455">
    <property type="protein sequence ID" value="QGU07009.1"/>
    <property type="molecule type" value="Genomic_DNA"/>
</dbReference>
<dbReference type="InterPro" id="IPR013189">
    <property type="entry name" value="Glyco_hydro_32_C"/>
</dbReference>
<dbReference type="PANTHER" id="PTHR43101">
    <property type="entry name" value="BETA-FRUCTOSIDASE"/>
    <property type="match status" value="1"/>
</dbReference>
<reference evidence="9 10" key="1">
    <citation type="submission" date="2019-11" db="EMBL/GenBank/DDBJ databases">
        <title>Complete genome sequence of Corynebacterium kalinowskii 1959, a novel Corynebacterium species isolated from soil of a small paddock in Vilsendorf, Germany.</title>
        <authorList>
            <person name="Schaffert L."/>
            <person name="Ruwe M."/>
            <person name="Milse J."/>
            <person name="Hanuschka K."/>
            <person name="Ortseifen V."/>
            <person name="Droste J."/>
            <person name="Brandt D."/>
            <person name="Schlueter L."/>
            <person name="Kutter Y."/>
            <person name="Vinke S."/>
            <person name="Viehoefer P."/>
            <person name="Jacob L."/>
            <person name="Luebke N.-C."/>
            <person name="Schulte-Berndt E."/>
            <person name="Hain C."/>
            <person name="Linder M."/>
            <person name="Schmidt P."/>
            <person name="Wollenschlaeger L."/>
            <person name="Luttermann T."/>
            <person name="Thieme E."/>
            <person name="Hassa J."/>
            <person name="Haak M."/>
            <person name="Wittchen M."/>
            <person name="Mentz A."/>
            <person name="Persicke M."/>
            <person name="Busche T."/>
            <person name="Ruckert C."/>
        </authorList>
    </citation>
    <scope>NUCLEOTIDE SEQUENCE [LARGE SCALE GENOMIC DNA]</scope>
    <source>
        <strain evidence="9 10">2039</strain>
    </source>
</reference>
<dbReference type="AlphaFoldDB" id="A0A6B8VV75"/>
<dbReference type="KEGG" id="cok:COCCU_05315"/>
<dbReference type="SUPFAM" id="SSF75005">
    <property type="entry name" value="Arabinanase/levansucrase/invertase"/>
    <property type="match status" value="1"/>
</dbReference>
<dbReference type="InterPro" id="IPR023296">
    <property type="entry name" value="Glyco_hydro_beta-prop_sf"/>
</dbReference>
<dbReference type="SMART" id="SM00640">
    <property type="entry name" value="Glyco_32"/>
    <property type="match status" value="1"/>
</dbReference>
<gene>
    <name evidence="9" type="primary">scrB</name>
    <name evidence="9" type="ORF">COCCU_05315</name>
</gene>
<dbReference type="InterPro" id="IPR001362">
    <property type="entry name" value="Glyco_hydro_32"/>
</dbReference>
<dbReference type="EC" id="3.2.1.26" evidence="2"/>
<accession>A0A6B8VV75</accession>
<dbReference type="InterPro" id="IPR013320">
    <property type="entry name" value="ConA-like_dom_sf"/>
</dbReference>
<dbReference type="Pfam" id="PF00251">
    <property type="entry name" value="Glyco_hydro_32N"/>
    <property type="match status" value="1"/>
</dbReference>
<evidence type="ECO:0000313" key="9">
    <source>
        <dbReference type="EMBL" id="QGU07009.1"/>
    </source>
</evidence>
<evidence type="ECO:0000256" key="6">
    <source>
        <dbReference type="SAM" id="MobiDB-lite"/>
    </source>
</evidence>